<dbReference type="AlphaFoldDB" id="A0A166WX34"/>
<dbReference type="EMBL" id="AUYB01000101">
    <property type="protein sequence ID" value="KZN38770.1"/>
    <property type="molecule type" value="Genomic_DNA"/>
</dbReference>
<accession>A0A166WX34</accession>
<gene>
    <name evidence="1" type="ORF">N475_15340</name>
</gene>
<protein>
    <submittedName>
        <fullName evidence="1">Uncharacterized protein</fullName>
    </submittedName>
</protein>
<name>A0A166WX34_9GAMM</name>
<evidence type="ECO:0000313" key="1">
    <source>
        <dbReference type="EMBL" id="KZN38770.1"/>
    </source>
</evidence>
<dbReference type="PATRIC" id="fig|1365250.3.peg.2299"/>
<keyword evidence="2" id="KW-1185">Reference proteome</keyword>
<reference evidence="1 2" key="1">
    <citation type="submission" date="2013-07" db="EMBL/GenBank/DDBJ databases">
        <title>Comparative Genomic and Metabolomic Analysis of Twelve Strains of Pseudoalteromonas luteoviolacea.</title>
        <authorList>
            <person name="Vynne N.G."/>
            <person name="Mansson M."/>
            <person name="Gram L."/>
        </authorList>
    </citation>
    <scope>NUCLEOTIDE SEQUENCE [LARGE SCALE GENOMIC DNA]</scope>
    <source>
        <strain evidence="1 2">DSM 6061</strain>
    </source>
</reference>
<evidence type="ECO:0000313" key="2">
    <source>
        <dbReference type="Proteomes" id="UP000076643"/>
    </source>
</evidence>
<dbReference type="Proteomes" id="UP000076643">
    <property type="component" value="Unassembled WGS sequence"/>
</dbReference>
<organism evidence="1 2">
    <name type="scientific">Pseudoalteromonas luteoviolacea DSM 6061</name>
    <dbReference type="NCBI Taxonomy" id="1365250"/>
    <lineage>
        <taxon>Bacteria</taxon>
        <taxon>Pseudomonadati</taxon>
        <taxon>Pseudomonadota</taxon>
        <taxon>Gammaproteobacteria</taxon>
        <taxon>Alteromonadales</taxon>
        <taxon>Pseudoalteromonadaceae</taxon>
        <taxon>Pseudoalteromonas</taxon>
    </lineage>
</organism>
<comment type="caution">
    <text evidence="1">The sequence shown here is derived from an EMBL/GenBank/DDBJ whole genome shotgun (WGS) entry which is preliminary data.</text>
</comment>
<sequence>MEFDIAKTLQNVSGQVMSEMGEVGNTFAGELGKAFADKEQSLTELSTAYLQGELNEDELKQELEREQKVIEAQLITLEIAAKAAIQKAVNGVMNGLTATLKSAL</sequence>
<proteinExistence type="predicted"/>